<dbReference type="InterPro" id="IPR036059">
    <property type="entry name" value="TldD/PmbA_sf"/>
</dbReference>
<dbReference type="EMBL" id="QROT01000002">
    <property type="protein sequence ID" value="RHL47082.1"/>
    <property type="molecule type" value="Genomic_DNA"/>
</dbReference>
<dbReference type="PANTHER" id="PTHR43421">
    <property type="entry name" value="METALLOPROTEASE PMBA"/>
    <property type="match status" value="1"/>
</dbReference>
<evidence type="ECO:0000313" key="2">
    <source>
        <dbReference type="EMBL" id="RHL47082.1"/>
    </source>
</evidence>
<dbReference type="SUPFAM" id="SSF111283">
    <property type="entry name" value="Putative modulator of DNA gyrase, PmbA/TldD"/>
    <property type="match status" value="1"/>
</dbReference>
<gene>
    <name evidence="2" type="ORF">DW018_02885</name>
</gene>
<evidence type="ECO:0000259" key="1">
    <source>
        <dbReference type="Pfam" id="PF19289"/>
    </source>
</evidence>
<dbReference type="InterPro" id="IPR045569">
    <property type="entry name" value="Metalloprtase-TldD/E_C"/>
</dbReference>
<organism evidence="2 3">
    <name type="scientific">Eubacterium ventriosum</name>
    <dbReference type="NCBI Taxonomy" id="39496"/>
    <lineage>
        <taxon>Bacteria</taxon>
        <taxon>Bacillati</taxon>
        <taxon>Bacillota</taxon>
        <taxon>Clostridia</taxon>
        <taxon>Eubacteriales</taxon>
        <taxon>Eubacteriaceae</taxon>
        <taxon>Eubacterium</taxon>
    </lineage>
</organism>
<sequence length="383" mass="45133">MNDEYNYSIQKKGLKSCIILENSRCNKSYTFFDWKREYKKTETGLYEYISQGDISDNSKFENSKMIPQFYIKNVENKKENINLLSKCEDKEKNIIDVIKEIKQNINIGINIFIEQRVIKDKDNNIMIDICEREDFYANFYFRQTNLIYTEISLLTLKKLLDRYREDFRVVNKDYENIICFSACATKKLLELWCHSILYEKINKRESKLYNKLNRKVMNENISIYDVAQHGNCDDEGTENKKIHIVNNGKLCTFLTSAAHEKKYGIESVGRTVIELESVSIKLQALQISNCEQKDYEFNVITCIDIFQVLSFNTRTGVVKIVVREAYLVNKNSIKGRYNDRIISFNLFNIFNGNANLGNLYPFQEINDAYNCLFMFKDQIIFGQ</sequence>
<name>A0A415LF07_9FIRM</name>
<dbReference type="GO" id="GO:0008237">
    <property type="term" value="F:metallopeptidase activity"/>
    <property type="evidence" value="ECO:0007669"/>
    <property type="project" value="InterPro"/>
</dbReference>
<comment type="caution">
    <text evidence="2">The sequence shown here is derived from an EMBL/GenBank/DDBJ whole genome shotgun (WGS) entry which is preliminary data.</text>
</comment>
<accession>A0A415LF07</accession>
<dbReference type="Proteomes" id="UP000283314">
    <property type="component" value="Unassembled WGS sequence"/>
</dbReference>
<reference evidence="2 3" key="1">
    <citation type="submission" date="2018-08" db="EMBL/GenBank/DDBJ databases">
        <title>A genome reference for cultivated species of the human gut microbiota.</title>
        <authorList>
            <person name="Zou Y."/>
            <person name="Xue W."/>
            <person name="Luo G."/>
        </authorList>
    </citation>
    <scope>NUCLEOTIDE SEQUENCE [LARGE SCALE GENOMIC DNA]</scope>
    <source>
        <strain evidence="2 3">AF37-4</strain>
    </source>
</reference>
<dbReference type="GO" id="GO:0005829">
    <property type="term" value="C:cytosol"/>
    <property type="evidence" value="ECO:0007669"/>
    <property type="project" value="TreeGrafter"/>
</dbReference>
<dbReference type="InterPro" id="IPR047657">
    <property type="entry name" value="PmbA"/>
</dbReference>
<evidence type="ECO:0000313" key="3">
    <source>
        <dbReference type="Proteomes" id="UP000283314"/>
    </source>
</evidence>
<feature type="domain" description="Metalloprotease TldD/E C-terminal" evidence="1">
    <location>
        <begin position="178"/>
        <end position="358"/>
    </location>
</feature>
<dbReference type="PANTHER" id="PTHR43421:SF1">
    <property type="entry name" value="METALLOPROTEASE PMBA"/>
    <property type="match status" value="1"/>
</dbReference>
<dbReference type="GO" id="GO:0006508">
    <property type="term" value="P:proteolysis"/>
    <property type="evidence" value="ECO:0007669"/>
    <property type="project" value="InterPro"/>
</dbReference>
<proteinExistence type="predicted"/>
<dbReference type="AlphaFoldDB" id="A0A415LF07"/>
<protein>
    <recommendedName>
        <fullName evidence="1">Metalloprotease TldD/E C-terminal domain-containing protein</fullName>
    </recommendedName>
</protein>
<dbReference type="Pfam" id="PF19289">
    <property type="entry name" value="PmbA_TldD_3rd"/>
    <property type="match status" value="1"/>
</dbReference>